<evidence type="ECO:0000256" key="2">
    <source>
        <dbReference type="ARBA" id="ARBA00034247"/>
    </source>
</evidence>
<feature type="transmembrane region" description="Helical" evidence="3">
    <location>
        <begin position="12"/>
        <end position="33"/>
    </location>
</feature>
<evidence type="ECO:0000259" key="4">
    <source>
        <dbReference type="PROSITE" id="PS50887"/>
    </source>
</evidence>
<dbReference type="GO" id="GO:0005886">
    <property type="term" value="C:plasma membrane"/>
    <property type="evidence" value="ECO:0007669"/>
    <property type="project" value="TreeGrafter"/>
</dbReference>
<gene>
    <name evidence="5" type="ORF">DVH29_04410</name>
</gene>
<dbReference type="Proteomes" id="UP000253759">
    <property type="component" value="Unassembled WGS sequence"/>
</dbReference>
<keyword evidence="6" id="KW-1185">Reference proteome</keyword>
<dbReference type="PANTHER" id="PTHR45138:SF9">
    <property type="entry name" value="DIGUANYLATE CYCLASE DGCM-RELATED"/>
    <property type="match status" value="1"/>
</dbReference>
<organism evidence="5 6">
    <name type="scientific">Pelagibacterium lacus</name>
    <dbReference type="NCBI Taxonomy" id="2282655"/>
    <lineage>
        <taxon>Bacteria</taxon>
        <taxon>Pseudomonadati</taxon>
        <taxon>Pseudomonadota</taxon>
        <taxon>Alphaproteobacteria</taxon>
        <taxon>Hyphomicrobiales</taxon>
        <taxon>Devosiaceae</taxon>
        <taxon>Pelagibacterium</taxon>
    </lineage>
</organism>
<dbReference type="SMART" id="SM00267">
    <property type="entry name" value="GGDEF"/>
    <property type="match status" value="1"/>
</dbReference>
<comment type="caution">
    <text evidence="5">The sequence shown here is derived from an EMBL/GenBank/DDBJ whole genome shotgun (WGS) entry which is preliminary data.</text>
</comment>
<reference evidence="6" key="1">
    <citation type="submission" date="2018-07" db="EMBL/GenBank/DDBJ databases">
        <authorList>
            <person name="Liu B.-T."/>
            <person name="Du Z."/>
        </authorList>
    </citation>
    <scope>NUCLEOTIDE SEQUENCE [LARGE SCALE GENOMIC DNA]</scope>
    <source>
        <strain evidence="6">XYN52</strain>
    </source>
</reference>
<dbReference type="CDD" id="cd01949">
    <property type="entry name" value="GGDEF"/>
    <property type="match status" value="1"/>
</dbReference>
<dbReference type="PANTHER" id="PTHR45138">
    <property type="entry name" value="REGULATORY COMPONENTS OF SENSORY TRANSDUCTION SYSTEM"/>
    <property type="match status" value="1"/>
</dbReference>
<keyword evidence="3" id="KW-0472">Membrane</keyword>
<keyword evidence="3" id="KW-0812">Transmembrane</keyword>
<dbReference type="InterPro" id="IPR043128">
    <property type="entry name" value="Rev_trsase/Diguanyl_cyclase"/>
</dbReference>
<dbReference type="GO" id="GO:0052621">
    <property type="term" value="F:diguanylate cyclase activity"/>
    <property type="evidence" value="ECO:0007669"/>
    <property type="project" value="UniProtKB-EC"/>
</dbReference>
<accession>A0A369W5F1</accession>
<name>A0A369W5F1_9HYPH</name>
<dbReference type="GO" id="GO:1902201">
    <property type="term" value="P:negative regulation of bacterial-type flagellum-dependent cell motility"/>
    <property type="evidence" value="ECO:0007669"/>
    <property type="project" value="TreeGrafter"/>
</dbReference>
<dbReference type="Gene3D" id="3.30.70.270">
    <property type="match status" value="1"/>
</dbReference>
<dbReference type="AlphaFoldDB" id="A0A369W5F1"/>
<dbReference type="PROSITE" id="PS50887">
    <property type="entry name" value="GGDEF"/>
    <property type="match status" value="1"/>
</dbReference>
<dbReference type="OrthoDB" id="9812260at2"/>
<dbReference type="InterPro" id="IPR000160">
    <property type="entry name" value="GGDEF_dom"/>
</dbReference>
<dbReference type="EMBL" id="QQNH01000004">
    <property type="protein sequence ID" value="RDE09788.1"/>
    <property type="molecule type" value="Genomic_DNA"/>
</dbReference>
<feature type="transmembrane region" description="Helical" evidence="3">
    <location>
        <begin position="45"/>
        <end position="68"/>
    </location>
</feature>
<dbReference type="NCBIfam" id="TIGR00254">
    <property type="entry name" value="GGDEF"/>
    <property type="match status" value="1"/>
</dbReference>
<dbReference type="SUPFAM" id="SSF55073">
    <property type="entry name" value="Nucleotide cyclase"/>
    <property type="match status" value="1"/>
</dbReference>
<dbReference type="GO" id="GO:0043709">
    <property type="term" value="P:cell adhesion involved in single-species biofilm formation"/>
    <property type="evidence" value="ECO:0007669"/>
    <property type="project" value="TreeGrafter"/>
</dbReference>
<proteinExistence type="predicted"/>
<dbReference type="InterPro" id="IPR050469">
    <property type="entry name" value="Diguanylate_Cyclase"/>
</dbReference>
<sequence>MKVMVEDWYRIGLWTLCGPLLCITIAVAYNGIAFAGDLPDIRYRAMMAAIVVPSILGIPLFLCFSLKLCELAAVNRRLGVVAATDGLTNCLNRNAFAEMVDLRIESLLSAGKCPYGALLIVDADHFKEINDRFGHQHGDTALAAMAQAIRSAVRAGDSVGRLGGEEFGVFLPGVDRSAAQAVAERLRRSVEAVPFSANGERHTLSVSVGGVVFDGEARFSLLFPQADERLYLAKREGRNCVRLTGFEAKSPTLAFAEP</sequence>
<evidence type="ECO:0000256" key="3">
    <source>
        <dbReference type="SAM" id="Phobius"/>
    </source>
</evidence>
<protein>
    <recommendedName>
        <fullName evidence="1">diguanylate cyclase</fullName>
        <ecNumber evidence="1">2.7.7.65</ecNumber>
    </recommendedName>
</protein>
<dbReference type="RefSeq" id="WP_114644951.1">
    <property type="nucleotide sequence ID" value="NZ_QQNH01000004.1"/>
</dbReference>
<feature type="domain" description="GGDEF" evidence="4">
    <location>
        <begin position="114"/>
        <end position="246"/>
    </location>
</feature>
<dbReference type="FunFam" id="3.30.70.270:FF:000001">
    <property type="entry name" value="Diguanylate cyclase domain protein"/>
    <property type="match status" value="1"/>
</dbReference>
<keyword evidence="3" id="KW-1133">Transmembrane helix</keyword>
<evidence type="ECO:0000256" key="1">
    <source>
        <dbReference type="ARBA" id="ARBA00012528"/>
    </source>
</evidence>
<evidence type="ECO:0000313" key="5">
    <source>
        <dbReference type="EMBL" id="RDE09788.1"/>
    </source>
</evidence>
<dbReference type="InterPro" id="IPR029787">
    <property type="entry name" value="Nucleotide_cyclase"/>
</dbReference>
<dbReference type="Pfam" id="PF00990">
    <property type="entry name" value="GGDEF"/>
    <property type="match status" value="1"/>
</dbReference>
<comment type="catalytic activity">
    <reaction evidence="2">
        <text>2 GTP = 3',3'-c-di-GMP + 2 diphosphate</text>
        <dbReference type="Rhea" id="RHEA:24898"/>
        <dbReference type="ChEBI" id="CHEBI:33019"/>
        <dbReference type="ChEBI" id="CHEBI:37565"/>
        <dbReference type="ChEBI" id="CHEBI:58805"/>
        <dbReference type="EC" id="2.7.7.65"/>
    </reaction>
</comment>
<dbReference type="EC" id="2.7.7.65" evidence="1"/>
<evidence type="ECO:0000313" key="6">
    <source>
        <dbReference type="Proteomes" id="UP000253759"/>
    </source>
</evidence>